<proteinExistence type="predicted"/>
<dbReference type="Proteomes" id="UP000186922">
    <property type="component" value="Unassembled WGS sequence"/>
</dbReference>
<evidence type="ECO:0000313" key="1">
    <source>
        <dbReference type="EMBL" id="GAV08503.1"/>
    </source>
</evidence>
<reference evidence="1 2" key="1">
    <citation type="journal article" date="2016" name="Nat. Commun.">
        <title>Extremotolerant tardigrade genome and improved radiotolerance of human cultured cells by tardigrade-unique protein.</title>
        <authorList>
            <person name="Hashimoto T."/>
            <person name="Horikawa D.D."/>
            <person name="Saito Y."/>
            <person name="Kuwahara H."/>
            <person name="Kozuka-Hata H."/>
            <person name="Shin-I T."/>
            <person name="Minakuchi Y."/>
            <person name="Ohishi K."/>
            <person name="Motoyama A."/>
            <person name="Aizu T."/>
            <person name="Enomoto A."/>
            <person name="Kondo K."/>
            <person name="Tanaka S."/>
            <person name="Hara Y."/>
            <person name="Koshikawa S."/>
            <person name="Sagara H."/>
            <person name="Miura T."/>
            <person name="Yokobori S."/>
            <person name="Miyagawa K."/>
            <person name="Suzuki Y."/>
            <person name="Kubo T."/>
            <person name="Oyama M."/>
            <person name="Kohara Y."/>
            <person name="Fujiyama A."/>
            <person name="Arakawa K."/>
            <person name="Katayama T."/>
            <person name="Toyoda A."/>
            <person name="Kunieda T."/>
        </authorList>
    </citation>
    <scope>NUCLEOTIDE SEQUENCE [LARGE SCALE GENOMIC DNA]</scope>
    <source>
        <strain evidence="1 2">YOKOZUNA-1</strain>
    </source>
</reference>
<keyword evidence="2" id="KW-1185">Reference proteome</keyword>
<dbReference type="AlphaFoldDB" id="A0A1D1W6K4"/>
<evidence type="ECO:0000313" key="2">
    <source>
        <dbReference type="Proteomes" id="UP000186922"/>
    </source>
</evidence>
<dbReference type="EMBL" id="BDGG01000018">
    <property type="protein sequence ID" value="GAV08503.1"/>
    <property type="molecule type" value="Genomic_DNA"/>
</dbReference>
<accession>A0A1D1W6K4</accession>
<gene>
    <name evidence="1" type="primary">RvY_18185-1</name>
    <name evidence="1" type="synonym">RvY_18185.1</name>
    <name evidence="1" type="ORF">RvY_18185</name>
</gene>
<sequence>MHRETMLDNAAERSVRRELLEFDRDKLRMEDAEKARRFELEKQERERRFELEKEDRNRQFEFMREVMMSKK</sequence>
<organism evidence="1 2">
    <name type="scientific">Ramazzottius varieornatus</name>
    <name type="common">Water bear</name>
    <name type="synonym">Tardigrade</name>
    <dbReference type="NCBI Taxonomy" id="947166"/>
    <lineage>
        <taxon>Eukaryota</taxon>
        <taxon>Metazoa</taxon>
        <taxon>Ecdysozoa</taxon>
        <taxon>Tardigrada</taxon>
        <taxon>Eutardigrada</taxon>
        <taxon>Parachela</taxon>
        <taxon>Hypsibioidea</taxon>
        <taxon>Ramazzottiidae</taxon>
        <taxon>Ramazzottius</taxon>
    </lineage>
</organism>
<name>A0A1D1W6K4_RAMVA</name>
<comment type="caution">
    <text evidence="1">The sequence shown here is derived from an EMBL/GenBank/DDBJ whole genome shotgun (WGS) entry which is preliminary data.</text>
</comment>
<protein>
    <submittedName>
        <fullName evidence="1">Uncharacterized protein</fullName>
    </submittedName>
</protein>